<comment type="caution">
    <text evidence="2">The sequence shown here is derived from an EMBL/GenBank/DDBJ whole genome shotgun (WGS) entry which is preliminary data.</text>
</comment>
<protein>
    <recommendedName>
        <fullName evidence="4">Aromatic ring-opening dioxygenase LigA</fullName>
    </recommendedName>
</protein>
<feature type="transmembrane region" description="Helical" evidence="1">
    <location>
        <begin position="139"/>
        <end position="163"/>
    </location>
</feature>
<dbReference type="EMBL" id="JAAKZW010000146">
    <property type="protein sequence ID" value="NGO79377.1"/>
    <property type="molecule type" value="Genomic_DNA"/>
</dbReference>
<feature type="transmembrane region" description="Helical" evidence="1">
    <location>
        <begin position="21"/>
        <end position="42"/>
    </location>
</feature>
<feature type="transmembrane region" description="Helical" evidence="1">
    <location>
        <begin position="225"/>
        <end position="247"/>
    </location>
</feature>
<reference evidence="2 3" key="1">
    <citation type="submission" date="2020-02" db="EMBL/GenBank/DDBJ databases">
        <title>Whole-genome analyses of novel actinobacteria.</title>
        <authorList>
            <person name="Sahin N."/>
            <person name="Tokatli A."/>
        </authorList>
    </citation>
    <scope>NUCLEOTIDE SEQUENCE [LARGE SCALE GENOMIC DNA]</scope>
    <source>
        <strain evidence="2 3">YC504</strain>
    </source>
</reference>
<evidence type="ECO:0000313" key="2">
    <source>
        <dbReference type="EMBL" id="NGO79377.1"/>
    </source>
</evidence>
<feature type="transmembrane region" description="Helical" evidence="1">
    <location>
        <begin position="62"/>
        <end position="82"/>
    </location>
</feature>
<evidence type="ECO:0000256" key="1">
    <source>
        <dbReference type="SAM" id="Phobius"/>
    </source>
</evidence>
<dbReference type="RefSeq" id="WP_165334820.1">
    <property type="nucleotide sequence ID" value="NZ_JAAKZW010000146.1"/>
</dbReference>
<gene>
    <name evidence="2" type="ORF">G6045_27525</name>
</gene>
<dbReference type="AlphaFoldDB" id="A0A6G4XRE2"/>
<evidence type="ECO:0008006" key="4">
    <source>
        <dbReference type="Google" id="ProtNLM"/>
    </source>
</evidence>
<organism evidence="2 3">
    <name type="scientific">Streptomyces mesophilus</name>
    <dbReference type="NCBI Taxonomy" id="1775132"/>
    <lineage>
        <taxon>Bacteria</taxon>
        <taxon>Bacillati</taxon>
        <taxon>Actinomycetota</taxon>
        <taxon>Actinomycetes</taxon>
        <taxon>Kitasatosporales</taxon>
        <taxon>Streptomycetaceae</taxon>
        <taxon>Streptomyces</taxon>
    </lineage>
</organism>
<keyword evidence="1" id="KW-0812">Transmembrane</keyword>
<keyword evidence="1" id="KW-1133">Transmembrane helix</keyword>
<feature type="transmembrane region" description="Helical" evidence="1">
    <location>
        <begin position="298"/>
        <end position="317"/>
    </location>
</feature>
<keyword evidence="3" id="KW-1185">Reference proteome</keyword>
<dbReference type="Proteomes" id="UP000481109">
    <property type="component" value="Unassembled WGS sequence"/>
</dbReference>
<evidence type="ECO:0000313" key="3">
    <source>
        <dbReference type="Proteomes" id="UP000481109"/>
    </source>
</evidence>
<feature type="transmembrane region" description="Helical" evidence="1">
    <location>
        <begin position="94"/>
        <end position="119"/>
    </location>
</feature>
<proteinExistence type="predicted"/>
<accession>A0A6G4XRE2</accession>
<keyword evidence="1" id="KW-0472">Membrane</keyword>
<name>A0A6G4XRE2_9ACTN</name>
<feature type="transmembrane region" description="Helical" evidence="1">
    <location>
        <begin position="184"/>
        <end position="205"/>
    </location>
</feature>
<feature type="transmembrane region" description="Helical" evidence="1">
    <location>
        <begin position="259"/>
        <end position="278"/>
    </location>
</feature>
<sequence length="333" mass="35052">MTKTPLAPVPGPTALSPARRLLRLAAIVSCLPYLTLKIAWILGSHLGIPDGSSLLEHRGTMLVANTVTVLMDACVIALALLLTRPWGLRVRAWLLLVPVWVASGLLAPIMTGFPVQLLIKVLGGDVRTQSASEPFLHEWVFGVVYGGFILQGLALGGLFALYARQRWGHLWRGRVGDLATPASRPLALTAAVVALVPVTVHLMWAFGSTAGLGADAVRDRATDTYALEVLHALFPLTAVAGALVVAFRVPPRLPLAVPLAVAWVGSGATACWGGWMTLASLGAGDIAERPTALVTLTYAGQMIVGMLVIALGVRFFAARSAVAHDRTAAPIPV</sequence>